<dbReference type="EMBL" id="KK583327">
    <property type="protein sequence ID" value="KDO19989.1"/>
    <property type="molecule type" value="Genomic_DNA"/>
</dbReference>
<gene>
    <name evidence="3" type="ORF">SPRG_14569</name>
</gene>
<dbReference type="CDD" id="cd01838">
    <property type="entry name" value="Isoamyl_acetate_hydrolase_like"/>
    <property type="match status" value="1"/>
</dbReference>
<keyword evidence="4" id="KW-1185">Reference proteome</keyword>
<dbReference type="InterPro" id="IPR036514">
    <property type="entry name" value="SGNH_hydro_sf"/>
</dbReference>
<dbReference type="SUPFAM" id="SSF52266">
    <property type="entry name" value="SGNH hydrolase"/>
    <property type="match status" value="1"/>
</dbReference>
<dbReference type="PANTHER" id="PTHR14209:SF19">
    <property type="entry name" value="ISOAMYL ACETATE-HYDROLYZING ESTERASE 1 HOMOLOG"/>
    <property type="match status" value="1"/>
</dbReference>
<name>A0A067BN98_SAPPC</name>
<dbReference type="GeneID" id="24136366"/>
<accession>A0A067BN98</accession>
<dbReference type="PANTHER" id="PTHR14209">
    <property type="entry name" value="ISOAMYL ACETATE-HYDROLYZING ESTERASE 1"/>
    <property type="match status" value="1"/>
</dbReference>
<dbReference type="VEuPathDB" id="FungiDB:SPRG_14569"/>
<evidence type="ECO:0000256" key="1">
    <source>
        <dbReference type="SAM" id="MobiDB-lite"/>
    </source>
</evidence>
<dbReference type="Pfam" id="PF13472">
    <property type="entry name" value="Lipase_GDSL_2"/>
    <property type="match status" value="1"/>
</dbReference>
<dbReference type="STRING" id="695850.A0A067BN98"/>
<dbReference type="Gene3D" id="3.40.50.1110">
    <property type="entry name" value="SGNH hydrolase"/>
    <property type="match status" value="1"/>
</dbReference>
<dbReference type="KEGG" id="spar:SPRG_14569"/>
<dbReference type="InterPro" id="IPR013830">
    <property type="entry name" value="SGNH_hydro"/>
</dbReference>
<reference evidence="3 4" key="1">
    <citation type="journal article" date="2013" name="PLoS Genet.">
        <title>Distinctive expansion of potential virulence genes in the genome of the oomycete fish pathogen Saprolegnia parasitica.</title>
        <authorList>
            <person name="Jiang R.H."/>
            <person name="de Bruijn I."/>
            <person name="Haas B.J."/>
            <person name="Belmonte R."/>
            <person name="Lobach L."/>
            <person name="Christie J."/>
            <person name="van den Ackerveken G."/>
            <person name="Bottin A."/>
            <person name="Bulone V."/>
            <person name="Diaz-Moreno S.M."/>
            <person name="Dumas B."/>
            <person name="Fan L."/>
            <person name="Gaulin E."/>
            <person name="Govers F."/>
            <person name="Grenville-Briggs L.J."/>
            <person name="Horner N.R."/>
            <person name="Levin J.Z."/>
            <person name="Mammella M."/>
            <person name="Meijer H.J."/>
            <person name="Morris P."/>
            <person name="Nusbaum C."/>
            <person name="Oome S."/>
            <person name="Phillips A.J."/>
            <person name="van Rooyen D."/>
            <person name="Rzeszutek E."/>
            <person name="Saraiva M."/>
            <person name="Secombes C.J."/>
            <person name="Seidl M.F."/>
            <person name="Snel B."/>
            <person name="Stassen J.H."/>
            <person name="Sykes S."/>
            <person name="Tripathy S."/>
            <person name="van den Berg H."/>
            <person name="Vega-Arreguin J.C."/>
            <person name="Wawra S."/>
            <person name="Young S.K."/>
            <person name="Zeng Q."/>
            <person name="Dieguez-Uribeondo J."/>
            <person name="Russ C."/>
            <person name="Tyler B.M."/>
            <person name="van West P."/>
        </authorList>
    </citation>
    <scope>NUCLEOTIDE SEQUENCE [LARGE SCALE GENOMIC DNA]</scope>
    <source>
        <strain evidence="3 4">CBS 223.65</strain>
    </source>
</reference>
<dbReference type="InterPro" id="IPR045136">
    <property type="entry name" value="Iah1-like"/>
</dbReference>
<organism evidence="3 4">
    <name type="scientific">Saprolegnia parasitica (strain CBS 223.65)</name>
    <dbReference type="NCBI Taxonomy" id="695850"/>
    <lineage>
        <taxon>Eukaryota</taxon>
        <taxon>Sar</taxon>
        <taxon>Stramenopiles</taxon>
        <taxon>Oomycota</taxon>
        <taxon>Saprolegniomycetes</taxon>
        <taxon>Saprolegniales</taxon>
        <taxon>Saprolegniaceae</taxon>
        <taxon>Saprolegnia</taxon>
    </lineage>
</organism>
<evidence type="ECO:0000313" key="4">
    <source>
        <dbReference type="Proteomes" id="UP000030745"/>
    </source>
</evidence>
<dbReference type="OrthoDB" id="671439at2759"/>
<evidence type="ECO:0000313" key="3">
    <source>
        <dbReference type="EMBL" id="KDO19989.1"/>
    </source>
</evidence>
<dbReference type="Proteomes" id="UP000030745">
    <property type="component" value="Unassembled WGS sequence"/>
</dbReference>
<proteinExistence type="predicted"/>
<dbReference type="AlphaFoldDB" id="A0A067BN98"/>
<evidence type="ECO:0000259" key="2">
    <source>
        <dbReference type="Pfam" id="PF13472"/>
    </source>
</evidence>
<protein>
    <recommendedName>
        <fullName evidence="2">SGNH hydrolase-type esterase domain-containing protein</fullName>
    </recommendedName>
</protein>
<dbReference type="RefSeq" id="XP_012209292.1">
    <property type="nucleotide sequence ID" value="XM_012353902.1"/>
</dbReference>
<sequence length="240" mass="25790">MTATPSASVPVSGSGNGTATSAPMSSFANGIPRKSTRLILMVGDSITQYAVSPGKQGFQALLANDYSRLADVINRGMSGWTSSNWIAHLDQLLAEWSPKPPSLVTIFLGTNDAALPHTSKHVPIETYAANLRTMVQRFNTSFGGTKFILLTPPVVGINPSINEMYLNNATKPYAMRCKQVGSDLNVPVIDLWTPLQGVPDIHEDGLHLSATGNAYVHKQLVATIEASYPELAPAKLRPDY</sequence>
<feature type="region of interest" description="Disordered" evidence="1">
    <location>
        <begin position="1"/>
        <end position="28"/>
    </location>
</feature>
<feature type="domain" description="SGNH hydrolase-type esterase" evidence="2">
    <location>
        <begin position="42"/>
        <end position="214"/>
    </location>
</feature>